<evidence type="ECO:0000313" key="1">
    <source>
        <dbReference type="EMBL" id="ATY30874.1"/>
    </source>
</evidence>
<reference evidence="1 2" key="1">
    <citation type="submission" date="2017-11" db="EMBL/GenBank/DDBJ databases">
        <title>Complete genome sequence of Sphingomonas sp. Strain Cra20, a psychrotolerant potential plant growth promoting rhizobacteria.</title>
        <authorList>
            <person name="Luo Y."/>
        </authorList>
    </citation>
    <scope>NUCLEOTIDE SEQUENCE [LARGE SCALE GENOMIC DNA]</scope>
    <source>
        <strain evidence="1 2">Cra20</strain>
    </source>
</reference>
<dbReference type="KEGG" id="sphc:CVN68_01795"/>
<dbReference type="GO" id="GO:0008168">
    <property type="term" value="F:methyltransferase activity"/>
    <property type="evidence" value="ECO:0007669"/>
    <property type="project" value="UniProtKB-KW"/>
</dbReference>
<dbReference type="InterPro" id="IPR029063">
    <property type="entry name" value="SAM-dependent_MTases_sf"/>
</dbReference>
<protein>
    <submittedName>
        <fullName evidence="1">Class I SAM-dependent methyltransferase</fullName>
    </submittedName>
</protein>
<dbReference type="EMBL" id="CP024923">
    <property type="protein sequence ID" value="ATY30874.1"/>
    <property type="molecule type" value="Genomic_DNA"/>
</dbReference>
<dbReference type="OrthoDB" id="7537532at2"/>
<dbReference type="AlphaFoldDB" id="A0A2K8MD42"/>
<gene>
    <name evidence="1" type="ORF">CVN68_01795</name>
</gene>
<dbReference type="Gene3D" id="3.40.50.150">
    <property type="entry name" value="Vaccinia Virus protein VP39"/>
    <property type="match status" value="1"/>
</dbReference>
<sequence>MTAEFLHRPCPLCGAADSREEAHSRRRAEALGFAELRGFWSGLKEKPFFSYHRCADCGLLFNPVYFHDAQLAELYADMAPNMHIVADDSIIATQRGYFNRAAELAPLTGGYLEIGPDAGHVVREAAAVGDFDHFWLFEPNRAIWDALRSATGGKPTILQPEMDDISVVPDGSVGLAVMIHVLDHMLDPLAMLTQIRAKLAPGGTLMIVTHNEKSLLRKAMGVRWPPFCLQHPEVYNPGTMRALLGKAGFADVAVERSLNYFPIDFLALNAAWALGLKVDRLPLPSKAVGVRLGNIQTFARTPAAG</sequence>
<accession>A0A2K8MD42</accession>
<name>A0A2K8MD42_9SPHN</name>
<keyword evidence="2" id="KW-1185">Reference proteome</keyword>
<dbReference type="GO" id="GO:0032259">
    <property type="term" value="P:methylation"/>
    <property type="evidence" value="ECO:0007669"/>
    <property type="project" value="UniProtKB-KW"/>
</dbReference>
<dbReference type="Proteomes" id="UP000229081">
    <property type="component" value="Chromosome"/>
</dbReference>
<dbReference type="Pfam" id="PF13489">
    <property type="entry name" value="Methyltransf_23"/>
    <property type="match status" value="1"/>
</dbReference>
<keyword evidence="1" id="KW-0808">Transferase</keyword>
<proteinExistence type="predicted"/>
<dbReference type="SUPFAM" id="SSF53335">
    <property type="entry name" value="S-adenosyl-L-methionine-dependent methyltransferases"/>
    <property type="match status" value="1"/>
</dbReference>
<evidence type="ECO:0000313" key="2">
    <source>
        <dbReference type="Proteomes" id="UP000229081"/>
    </source>
</evidence>
<dbReference type="CDD" id="cd02440">
    <property type="entry name" value="AdoMet_MTases"/>
    <property type="match status" value="1"/>
</dbReference>
<keyword evidence="1" id="KW-0489">Methyltransferase</keyword>
<dbReference type="RefSeq" id="WP_100280685.1">
    <property type="nucleotide sequence ID" value="NZ_CP024923.1"/>
</dbReference>
<organism evidence="1 2">
    <name type="scientific">Sphingomonas psychrotolerans</name>
    <dbReference type="NCBI Taxonomy" id="1327635"/>
    <lineage>
        <taxon>Bacteria</taxon>
        <taxon>Pseudomonadati</taxon>
        <taxon>Pseudomonadota</taxon>
        <taxon>Alphaproteobacteria</taxon>
        <taxon>Sphingomonadales</taxon>
        <taxon>Sphingomonadaceae</taxon>
        <taxon>Sphingomonas</taxon>
    </lineage>
</organism>